<dbReference type="InterPro" id="IPR028994">
    <property type="entry name" value="Integrin_alpha_N"/>
</dbReference>
<dbReference type="PANTHER" id="PTHR16026">
    <property type="entry name" value="CARTILAGE ACIDIC PROTEIN 1"/>
    <property type="match status" value="1"/>
</dbReference>
<proteinExistence type="predicted"/>
<dbReference type="SUPFAM" id="SSF69318">
    <property type="entry name" value="Integrin alpha N-terminal domain"/>
    <property type="match status" value="2"/>
</dbReference>
<dbReference type="InterPro" id="IPR027039">
    <property type="entry name" value="Crtac1"/>
</dbReference>
<evidence type="ECO:0000313" key="4">
    <source>
        <dbReference type="Proteomes" id="UP001207918"/>
    </source>
</evidence>
<accession>A0ABT3PKN4</accession>
<sequence length="1109" mass="122668">MQCSKDQPNDSELFKRYSSSETGIDFQNNLTPTEELNMYTFRNFYNGGGVGAGDINGDGLPDLFFTGNMVPNRLYLNKGNFKFEDISETAGIKSEGVWTTGVSFVDINSDDLLDIYVTKSGPPSGDNRHNELFINNGDLTFTEKAEEYGLAEVGLSTHAVFFDYDRDGDLDMYLLNNSFDVLGDYENITGKARHVPDPDGGSKLFSNRNGHFEDVSEEAGIFSSAIGFGLSASISDLNRDGWPDIYVANDFFERDYLYINNQDSTFDEVLPEQMQSISASSMGTDIADLTGDGWPEIFVADMLPFTERRKKSKMTFQTFDEYKEGEERGFHRQVTRNTLQLSNRDGTFSEVSRMADVDATDWSWATLLADFDHNGHNDIYVTNGIFKDLLDQDYLEYASNPRRIKNLIESSPGQAIMKLLEEIPSEPIENKVFAGLGELSFEDKSDAWGVDTPGFSSGAAWADLDNDGALDLIVNEVNGPVLVYRNRVREEYPNRNFLTVKLIGDKPNTQGIGTQLDIWSGEQHWYREQMLQRGFQSSVAPELHAGLDTATHIDSLQLQWPDGRVSFRKNVDASVQLVFKQSEATVVETKSADVSKLHLSEGSTGKKVPWLAPLSKPLSPGWSHRENSYNDFEREQLLAHMRSTEGPALCSGDVNGDKNEDFYIGGAKGQAGRLFLHTEDGKFTSVGLSTFEEDAGSEDTDCAFFDANGDGFLDLYVTSGGNSFSAGSSALLDRLYLGNGQGGFQQAEQLLPSKQNYVSSSTVAVNDVNSDGHPDLFVGERLKLFAVGLPAKGFMLINDGSGNLREQNKQWAPSFDELGMITDAVWTDWDQDGRNDLVVVGEFMSPRIFRNTSSGLKEITEGTGISGLKGWWNAVHANDLNGDGRPDLVVGNHGLNSQFKADTKSPVRLRVGDFEKNGQINQLLSISENGSEYPFVLRNELVTSVPSMKSKYPDYKSFAGQNIEDILTEEQRASAHKEEATELASVVLWNRSEGAEVEQLPLDAQLSPIYGIWSEDISGDSFPELLLGGNLGAVKPLAGPYLSSYGVVLSYRDNEFMKIDSYLSGLKIKGEIRNIEPIKSRSGNGYIVIARNNDSPVILQVQHTVSNEN</sequence>
<evidence type="ECO:0000259" key="2">
    <source>
        <dbReference type="Pfam" id="PF07593"/>
    </source>
</evidence>
<dbReference type="EMBL" id="JAGGJA010000003">
    <property type="protein sequence ID" value="MCW9706500.1"/>
    <property type="molecule type" value="Genomic_DNA"/>
</dbReference>
<dbReference type="InterPro" id="IPR011519">
    <property type="entry name" value="UnbV_ASPIC"/>
</dbReference>
<evidence type="ECO:0000256" key="1">
    <source>
        <dbReference type="ARBA" id="ARBA00022729"/>
    </source>
</evidence>
<organism evidence="3 4">
    <name type="scientific">Fodinibius salsisoli</name>
    <dbReference type="NCBI Taxonomy" id="2820877"/>
    <lineage>
        <taxon>Bacteria</taxon>
        <taxon>Pseudomonadati</taxon>
        <taxon>Balneolota</taxon>
        <taxon>Balneolia</taxon>
        <taxon>Balneolales</taxon>
        <taxon>Balneolaceae</taxon>
        <taxon>Fodinibius</taxon>
    </lineage>
</organism>
<dbReference type="PANTHER" id="PTHR16026:SF0">
    <property type="entry name" value="CARTILAGE ACIDIC PROTEIN 1"/>
    <property type="match status" value="1"/>
</dbReference>
<reference evidence="3 4" key="1">
    <citation type="submission" date="2021-03" db="EMBL/GenBank/DDBJ databases">
        <title>Aliifodinibius sp. nov., a new bacterium isolated from saline soil.</title>
        <authorList>
            <person name="Galisteo C."/>
            <person name="De La Haba R."/>
            <person name="Sanchez-Porro C."/>
            <person name="Ventosa A."/>
        </authorList>
    </citation>
    <scope>NUCLEOTIDE SEQUENCE [LARGE SCALE GENOMIC DNA]</scope>
    <source>
        <strain evidence="3 4">1BSP15-2V2</strain>
    </source>
</reference>
<keyword evidence="1" id="KW-0732">Signal</keyword>
<dbReference type="Pfam" id="PF13517">
    <property type="entry name" value="FG-GAP_3"/>
    <property type="match status" value="5"/>
</dbReference>
<protein>
    <submittedName>
        <fullName evidence="3">VCBS repeat-containing protein</fullName>
    </submittedName>
</protein>
<comment type="caution">
    <text evidence="3">The sequence shown here is derived from an EMBL/GenBank/DDBJ whole genome shotgun (WGS) entry which is preliminary data.</text>
</comment>
<dbReference type="Gene3D" id="2.130.10.130">
    <property type="entry name" value="Integrin alpha, N-terminal"/>
    <property type="match status" value="3"/>
</dbReference>
<evidence type="ECO:0000313" key="3">
    <source>
        <dbReference type="EMBL" id="MCW9706500.1"/>
    </source>
</evidence>
<dbReference type="InterPro" id="IPR013517">
    <property type="entry name" value="FG-GAP"/>
</dbReference>
<dbReference type="Pfam" id="PF07593">
    <property type="entry name" value="UnbV_ASPIC"/>
    <property type="match status" value="1"/>
</dbReference>
<gene>
    <name evidence="3" type="ORF">J6I44_06520</name>
</gene>
<feature type="domain" description="ASPIC/UnbV" evidence="2">
    <location>
        <begin position="511"/>
        <end position="574"/>
    </location>
</feature>
<dbReference type="RefSeq" id="WP_265765207.1">
    <property type="nucleotide sequence ID" value="NZ_JAGGJA010000003.1"/>
</dbReference>
<name>A0ABT3PKN4_9BACT</name>
<keyword evidence="4" id="KW-1185">Reference proteome</keyword>
<dbReference type="Proteomes" id="UP001207918">
    <property type="component" value="Unassembled WGS sequence"/>
</dbReference>